<dbReference type="GO" id="GO:0005886">
    <property type="term" value="C:plasma membrane"/>
    <property type="evidence" value="ECO:0000318"/>
    <property type="project" value="GO_Central"/>
</dbReference>
<feature type="transmembrane region" description="Helical" evidence="6">
    <location>
        <begin position="70"/>
        <end position="92"/>
    </location>
</feature>
<evidence type="ECO:0000259" key="7">
    <source>
        <dbReference type="Pfam" id="PF00892"/>
    </source>
</evidence>
<keyword evidence="5 6" id="KW-0472">Membrane</keyword>
<dbReference type="PANTHER" id="PTHR32322">
    <property type="entry name" value="INNER MEMBRANE TRANSPORTER"/>
    <property type="match status" value="1"/>
</dbReference>
<dbReference type="EnsemblBacteria" id="BAC48672">
    <property type="protein sequence ID" value="BAC48672"/>
    <property type="gene ID" value="BAC48672"/>
</dbReference>
<feature type="transmembrane region" description="Helical" evidence="6">
    <location>
        <begin position="38"/>
        <end position="58"/>
    </location>
</feature>
<dbReference type="HOGENOM" id="CLU_033863_4_2_5"/>
<feature type="transmembrane region" description="Helical" evidence="6">
    <location>
        <begin position="98"/>
        <end position="117"/>
    </location>
</feature>
<feature type="transmembrane region" description="Helical" evidence="6">
    <location>
        <begin position="271"/>
        <end position="289"/>
    </location>
</feature>
<dbReference type="InterPro" id="IPR000620">
    <property type="entry name" value="EamA_dom"/>
</dbReference>
<dbReference type="GO" id="GO:0015173">
    <property type="term" value="F:aromatic amino acid transmembrane transporter activity"/>
    <property type="evidence" value="ECO:0000318"/>
    <property type="project" value="GO_Central"/>
</dbReference>
<feature type="transmembrane region" description="Helical" evidence="6">
    <location>
        <begin position="215"/>
        <end position="238"/>
    </location>
</feature>
<evidence type="ECO:0000313" key="8">
    <source>
        <dbReference type="EMBL" id="BAC48672.1"/>
    </source>
</evidence>
<dbReference type="GO" id="GO:0015171">
    <property type="term" value="F:amino acid transmembrane transporter activity"/>
    <property type="evidence" value="ECO:0000318"/>
    <property type="project" value="GO_Central"/>
</dbReference>
<evidence type="ECO:0000256" key="3">
    <source>
        <dbReference type="ARBA" id="ARBA00022692"/>
    </source>
</evidence>
<protein>
    <submittedName>
        <fullName evidence="8">Blr3407 protein</fullName>
    </submittedName>
</protein>
<dbReference type="InterPro" id="IPR037185">
    <property type="entry name" value="EmrE-like"/>
</dbReference>
<dbReference type="RefSeq" id="WP_011086191.1">
    <property type="nucleotide sequence ID" value="NC_004463.1"/>
</dbReference>
<feature type="transmembrane region" description="Helical" evidence="6">
    <location>
        <begin position="245"/>
        <end position="265"/>
    </location>
</feature>
<evidence type="ECO:0000256" key="5">
    <source>
        <dbReference type="ARBA" id="ARBA00023136"/>
    </source>
</evidence>
<feature type="transmembrane region" description="Helical" evidence="6">
    <location>
        <begin position="124"/>
        <end position="143"/>
    </location>
</feature>
<proteinExistence type="inferred from homology"/>
<dbReference type="InterPro" id="IPR050638">
    <property type="entry name" value="AA-Vitamin_Transporters"/>
</dbReference>
<organism evidence="8 9">
    <name type="scientific">Bradyrhizobium diazoefficiens (strain JCM 10833 / BCRC 13528 / IAM 13628 / NBRC 14792 / USDA 110)</name>
    <dbReference type="NCBI Taxonomy" id="224911"/>
    <lineage>
        <taxon>Bacteria</taxon>
        <taxon>Pseudomonadati</taxon>
        <taxon>Pseudomonadota</taxon>
        <taxon>Alphaproteobacteria</taxon>
        <taxon>Hyphomicrobiales</taxon>
        <taxon>Nitrobacteraceae</taxon>
        <taxon>Bradyrhizobium</taxon>
    </lineage>
</organism>
<dbReference type="PANTHER" id="PTHR32322:SF2">
    <property type="entry name" value="EAMA DOMAIN-CONTAINING PROTEIN"/>
    <property type="match status" value="1"/>
</dbReference>
<dbReference type="eggNOG" id="COG0697">
    <property type="taxonomic scope" value="Bacteria"/>
</dbReference>
<keyword evidence="3 6" id="KW-0812">Transmembrane</keyword>
<dbReference type="GeneID" id="46490439"/>
<dbReference type="SUPFAM" id="SSF103481">
    <property type="entry name" value="Multidrug resistance efflux transporter EmrE"/>
    <property type="match status" value="2"/>
</dbReference>
<reference evidence="9" key="1">
    <citation type="journal article" date="2002" name="DNA Res.">
        <title>Complete genomic sequence of nitrogen-fixing symbiotic bacterium Bradyrhizobium japonicum USDA110.</title>
        <authorList>
            <person name="Kaneko T."/>
            <person name="Nakamura Y."/>
            <person name="Sato S."/>
            <person name="Minamisawa K."/>
            <person name="Uchiumi T."/>
            <person name="Sasamoto S."/>
            <person name="Watanabe A."/>
            <person name="Idesawa K."/>
            <person name="Iriguchi M."/>
            <person name="Kawashima K."/>
            <person name="Kohara M."/>
            <person name="Matsumoto M."/>
            <person name="Shimpo S."/>
            <person name="Tsuruoka H."/>
            <person name="Wada T."/>
            <person name="Yamada M."/>
            <person name="Tabata S."/>
        </authorList>
    </citation>
    <scope>NUCLEOTIDE SEQUENCE [LARGE SCALE GENOMIC DNA]</scope>
    <source>
        <strain evidence="9">JCM 10833 / BCRC 13528 / IAM 13628 / NBRC 14792 / USDA 110</strain>
    </source>
</reference>
<evidence type="ECO:0000256" key="6">
    <source>
        <dbReference type="SAM" id="Phobius"/>
    </source>
</evidence>
<keyword evidence="4 6" id="KW-1133">Transmembrane helix</keyword>
<feature type="transmembrane region" description="Helical" evidence="6">
    <location>
        <begin position="182"/>
        <end position="203"/>
    </location>
</feature>
<dbReference type="AlphaFoldDB" id="Q89PS3"/>
<feature type="domain" description="EamA" evidence="7">
    <location>
        <begin position="156"/>
        <end position="288"/>
    </location>
</feature>
<feature type="transmembrane region" description="Helical" evidence="6">
    <location>
        <begin position="155"/>
        <end position="175"/>
    </location>
</feature>
<feature type="domain" description="EamA" evidence="7">
    <location>
        <begin position="10"/>
        <end position="140"/>
    </location>
</feature>
<evidence type="ECO:0000313" key="9">
    <source>
        <dbReference type="Proteomes" id="UP000002526"/>
    </source>
</evidence>
<dbReference type="EMBL" id="BA000040">
    <property type="protein sequence ID" value="BAC48672.1"/>
    <property type="molecule type" value="Genomic_DNA"/>
</dbReference>
<accession>Q89PS3</accession>
<dbReference type="OrthoDB" id="9784288at2"/>
<evidence type="ECO:0000256" key="1">
    <source>
        <dbReference type="ARBA" id="ARBA00004141"/>
    </source>
</evidence>
<comment type="similarity">
    <text evidence="2">Belongs to the EamA transporter family.</text>
</comment>
<dbReference type="InParanoid" id="Q89PS3"/>
<dbReference type="Pfam" id="PF00892">
    <property type="entry name" value="EamA"/>
    <property type="match status" value="2"/>
</dbReference>
<sequence length="293" mass="30148">MTKAKTRLAYMGAGVAVVIWGATPAATAIVARELSPGLIGLARLLLSATILIPIAVSLKPELPSDRGGWIALLISALVGFAGSFVLQGVGIARTSTSHAALVLALAPIFTATVHFLLSRCWPRPLWWLGSAIALMGVAILIPGRNPAGSVAAPTLFGDLLVLAGTVTVSVGYVAGARLSARIGLFAATCWSLLLAGLITLPAFPALASALGQLSFAVWGALGFLAVFCTLIGFAVWFWALEHGGVTSIAPLQFGQPLVSLVIAVAFLSEDIFPATLLALSLVILGVHLSRRAA</sequence>
<gene>
    <name evidence="8" type="ordered locus">blr3407</name>
</gene>
<keyword evidence="9" id="KW-1185">Reference proteome</keyword>
<comment type="subcellular location">
    <subcellularLocation>
        <location evidence="1">Membrane</location>
        <topology evidence="1">Multi-pass membrane protein</topology>
    </subcellularLocation>
</comment>
<dbReference type="KEGG" id="bja:blr3407"/>
<dbReference type="Proteomes" id="UP000002526">
    <property type="component" value="Chromosome"/>
</dbReference>
<dbReference type="PATRIC" id="fig|224911.44.peg.3059"/>
<dbReference type="GO" id="GO:0032973">
    <property type="term" value="P:amino acid export across plasma membrane"/>
    <property type="evidence" value="ECO:0000318"/>
    <property type="project" value="GO_Central"/>
</dbReference>
<evidence type="ECO:0000256" key="2">
    <source>
        <dbReference type="ARBA" id="ARBA00007362"/>
    </source>
</evidence>
<name>Q89PS3_BRADU</name>
<dbReference type="PhylomeDB" id="Q89PS3"/>
<evidence type="ECO:0000256" key="4">
    <source>
        <dbReference type="ARBA" id="ARBA00022989"/>
    </source>
</evidence>